<dbReference type="InterPro" id="IPR016187">
    <property type="entry name" value="CTDL_fold"/>
</dbReference>
<dbReference type="Pfam" id="PF00059">
    <property type="entry name" value="Lectin_C"/>
    <property type="match status" value="1"/>
</dbReference>
<dbReference type="PANTHER" id="PTHR46784">
    <property type="entry name" value="KILLER CELL LECTIN-LIKE RECEPTOR SUBFAMILY B MEMBER 1"/>
    <property type="match status" value="1"/>
</dbReference>
<organism evidence="8 9">
    <name type="scientific">Albula goreensis</name>
    <dbReference type="NCBI Taxonomy" id="1534307"/>
    <lineage>
        <taxon>Eukaryota</taxon>
        <taxon>Metazoa</taxon>
        <taxon>Chordata</taxon>
        <taxon>Craniata</taxon>
        <taxon>Vertebrata</taxon>
        <taxon>Euteleostomi</taxon>
        <taxon>Actinopterygii</taxon>
        <taxon>Neopterygii</taxon>
        <taxon>Teleostei</taxon>
        <taxon>Albuliformes</taxon>
        <taxon>Albulidae</taxon>
        <taxon>Albula</taxon>
    </lineage>
</organism>
<feature type="domain" description="C-type lectin" evidence="7">
    <location>
        <begin position="116"/>
        <end position="226"/>
    </location>
</feature>
<reference evidence="8" key="1">
    <citation type="submission" date="2021-01" db="EMBL/GenBank/DDBJ databases">
        <authorList>
            <person name="Zahm M."/>
            <person name="Roques C."/>
            <person name="Cabau C."/>
            <person name="Klopp C."/>
            <person name="Donnadieu C."/>
            <person name="Jouanno E."/>
            <person name="Lampietro C."/>
            <person name="Louis A."/>
            <person name="Herpin A."/>
            <person name="Echchiki A."/>
            <person name="Berthelot C."/>
            <person name="Parey E."/>
            <person name="Roest-Crollius H."/>
            <person name="Braasch I."/>
            <person name="Postlethwait J."/>
            <person name="Bobe J."/>
            <person name="Montfort J."/>
            <person name="Bouchez O."/>
            <person name="Begum T."/>
            <person name="Mejri S."/>
            <person name="Adams A."/>
            <person name="Chen W.-J."/>
            <person name="Guiguen Y."/>
        </authorList>
    </citation>
    <scope>NUCLEOTIDE SEQUENCE</scope>
    <source>
        <tissue evidence="8">Blood</tissue>
    </source>
</reference>
<keyword evidence="6" id="KW-0812">Transmembrane</keyword>
<feature type="transmembrane region" description="Helical" evidence="6">
    <location>
        <begin position="43"/>
        <end position="66"/>
    </location>
</feature>
<accession>A0A8T3DKX1</accession>
<dbReference type="PROSITE" id="PS50041">
    <property type="entry name" value="C_TYPE_LECTIN_2"/>
    <property type="match status" value="1"/>
</dbReference>
<dbReference type="Gene3D" id="3.10.100.10">
    <property type="entry name" value="Mannose-Binding Protein A, subunit A"/>
    <property type="match status" value="1"/>
</dbReference>
<evidence type="ECO:0000259" key="7">
    <source>
        <dbReference type="PROSITE" id="PS50041"/>
    </source>
</evidence>
<comment type="caution">
    <text evidence="8">The sequence shown here is derived from an EMBL/GenBank/DDBJ whole genome shotgun (WGS) entry which is preliminary data.</text>
</comment>
<dbReference type="AlphaFoldDB" id="A0A8T3DKX1"/>
<evidence type="ECO:0000256" key="4">
    <source>
        <dbReference type="ARBA" id="ARBA00022989"/>
    </source>
</evidence>
<dbReference type="SMART" id="SM00034">
    <property type="entry name" value="CLECT"/>
    <property type="match status" value="1"/>
</dbReference>
<sequence length="233" mass="26261">MMADKVVYTEIKFKKPQGEQTETSVGIVHINDTEAQNQFNSKLIRVLGAAIFILLITIIGMTIKIIQLQGEPSRGGFRSQGERQGCDPWPNRPLNETPSTVTQHPLPKCPASWVAHKHLCYLLASSIQTRSSALSICSRMSSHLADTEDPDTLKVLRQHMGQLSYWIGLNRIGKENGSSWFWIDGRKLLKTPYFNNTQHSERYCAIVSNKFIYAEQCNSTRGYICEKKASSQA</sequence>
<dbReference type="Proteomes" id="UP000829720">
    <property type="component" value="Unassembled WGS sequence"/>
</dbReference>
<keyword evidence="4 6" id="KW-1133">Transmembrane helix</keyword>
<gene>
    <name evidence="8" type="ORF">AGOR_G00095360</name>
</gene>
<name>A0A8T3DKX1_9TELE</name>
<dbReference type="CDD" id="cd03593">
    <property type="entry name" value="CLECT_NK_receptors_like"/>
    <property type="match status" value="1"/>
</dbReference>
<dbReference type="InterPro" id="IPR016186">
    <property type="entry name" value="C-type_lectin-like/link_sf"/>
</dbReference>
<evidence type="ECO:0000256" key="5">
    <source>
        <dbReference type="ARBA" id="ARBA00023157"/>
    </source>
</evidence>
<dbReference type="PANTHER" id="PTHR46784:SF1">
    <property type="entry name" value="KILLER CELL LECTIN-LIKE RECEPTOR SUBFAMILY B MEMBER 1"/>
    <property type="match status" value="1"/>
</dbReference>
<dbReference type="InterPro" id="IPR033992">
    <property type="entry name" value="NKR-like_CTLD"/>
</dbReference>
<keyword evidence="9" id="KW-1185">Reference proteome</keyword>
<keyword evidence="5" id="KW-1015">Disulfide bond</keyword>
<dbReference type="EMBL" id="JAERUA010000008">
    <property type="protein sequence ID" value="KAI1896494.1"/>
    <property type="molecule type" value="Genomic_DNA"/>
</dbReference>
<comment type="subcellular location">
    <subcellularLocation>
        <location evidence="1">Membrane</location>
        <topology evidence="1">Single-pass type II membrane protein</topology>
    </subcellularLocation>
</comment>
<evidence type="ECO:0000256" key="3">
    <source>
        <dbReference type="ARBA" id="ARBA00022968"/>
    </source>
</evidence>
<dbReference type="GO" id="GO:0042269">
    <property type="term" value="P:regulation of natural killer cell mediated cytotoxicity"/>
    <property type="evidence" value="ECO:0007669"/>
    <property type="project" value="TreeGrafter"/>
</dbReference>
<protein>
    <recommendedName>
        <fullName evidence="7">C-type lectin domain-containing protein</fullName>
    </recommendedName>
</protein>
<dbReference type="InterPro" id="IPR001304">
    <property type="entry name" value="C-type_lectin-like"/>
</dbReference>
<keyword evidence="2" id="KW-0430">Lectin</keyword>
<dbReference type="GO" id="GO:0030246">
    <property type="term" value="F:carbohydrate binding"/>
    <property type="evidence" value="ECO:0007669"/>
    <property type="project" value="UniProtKB-KW"/>
</dbReference>
<dbReference type="GO" id="GO:0038023">
    <property type="term" value="F:signaling receptor activity"/>
    <property type="evidence" value="ECO:0007669"/>
    <property type="project" value="TreeGrafter"/>
</dbReference>
<dbReference type="SUPFAM" id="SSF56436">
    <property type="entry name" value="C-type lectin-like"/>
    <property type="match status" value="1"/>
</dbReference>
<evidence type="ECO:0000313" key="8">
    <source>
        <dbReference type="EMBL" id="KAI1896494.1"/>
    </source>
</evidence>
<keyword evidence="3" id="KW-0735">Signal-anchor</keyword>
<keyword evidence="6" id="KW-0472">Membrane</keyword>
<proteinExistence type="predicted"/>
<dbReference type="OrthoDB" id="538816at2759"/>
<dbReference type="InterPro" id="IPR051527">
    <property type="entry name" value="KLR_subfamily_B"/>
</dbReference>
<evidence type="ECO:0000313" key="9">
    <source>
        <dbReference type="Proteomes" id="UP000829720"/>
    </source>
</evidence>
<dbReference type="GO" id="GO:0009986">
    <property type="term" value="C:cell surface"/>
    <property type="evidence" value="ECO:0007669"/>
    <property type="project" value="TreeGrafter"/>
</dbReference>
<dbReference type="GO" id="GO:0005886">
    <property type="term" value="C:plasma membrane"/>
    <property type="evidence" value="ECO:0007669"/>
    <property type="project" value="TreeGrafter"/>
</dbReference>
<evidence type="ECO:0000256" key="2">
    <source>
        <dbReference type="ARBA" id="ARBA00022734"/>
    </source>
</evidence>
<evidence type="ECO:0000256" key="6">
    <source>
        <dbReference type="SAM" id="Phobius"/>
    </source>
</evidence>
<evidence type="ECO:0000256" key="1">
    <source>
        <dbReference type="ARBA" id="ARBA00004606"/>
    </source>
</evidence>